<keyword evidence="3" id="KW-1185">Reference proteome</keyword>
<dbReference type="EMBL" id="JAUSUG010000006">
    <property type="protein sequence ID" value="MDQ0254519.1"/>
    <property type="molecule type" value="Genomic_DNA"/>
</dbReference>
<dbReference type="Proteomes" id="UP001230005">
    <property type="component" value="Unassembled WGS sequence"/>
</dbReference>
<comment type="caution">
    <text evidence="2">The sequence shown here is derived from an EMBL/GenBank/DDBJ whole genome shotgun (WGS) entry which is preliminary data.</text>
</comment>
<dbReference type="CDD" id="cd10917">
    <property type="entry name" value="CE4_NodB_like_6s_7s"/>
    <property type="match status" value="1"/>
</dbReference>
<dbReference type="RefSeq" id="WP_307324577.1">
    <property type="nucleotide sequence ID" value="NZ_JAUSUG010000006.1"/>
</dbReference>
<dbReference type="PROSITE" id="PS51677">
    <property type="entry name" value="NODB"/>
    <property type="match status" value="1"/>
</dbReference>
<evidence type="ECO:0000313" key="3">
    <source>
        <dbReference type="Proteomes" id="UP001230005"/>
    </source>
</evidence>
<organism evidence="2 3">
    <name type="scientific">Evansella vedderi</name>
    <dbReference type="NCBI Taxonomy" id="38282"/>
    <lineage>
        <taxon>Bacteria</taxon>
        <taxon>Bacillati</taxon>
        <taxon>Bacillota</taxon>
        <taxon>Bacilli</taxon>
        <taxon>Bacillales</taxon>
        <taxon>Bacillaceae</taxon>
        <taxon>Evansella</taxon>
    </lineage>
</organism>
<gene>
    <name evidence="2" type="ORF">J2S74_001898</name>
</gene>
<feature type="domain" description="NodB homology" evidence="1">
    <location>
        <begin position="228"/>
        <end position="403"/>
    </location>
</feature>
<name>A0ABT9ZTF1_9BACI</name>
<dbReference type="PANTHER" id="PTHR10587">
    <property type="entry name" value="GLYCOSYL TRANSFERASE-RELATED"/>
    <property type="match status" value="1"/>
</dbReference>
<evidence type="ECO:0000313" key="2">
    <source>
        <dbReference type="EMBL" id="MDQ0254519.1"/>
    </source>
</evidence>
<dbReference type="InterPro" id="IPR002509">
    <property type="entry name" value="NODB_dom"/>
</dbReference>
<evidence type="ECO:0000259" key="1">
    <source>
        <dbReference type="PROSITE" id="PS51677"/>
    </source>
</evidence>
<dbReference type="InterPro" id="IPR011330">
    <property type="entry name" value="Glyco_hydro/deAcase_b/a-brl"/>
</dbReference>
<accession>A0ABT9ZTF1</accession>
<protein>
    <submittedName>
        <fullName evidence="2">Peptidoglycan/xylan/chitin deacetylase (PgdA/CDA1 family)</fullName>
    </submittedName>
</protein>
<dbReference type="Gene3D" id="3.20.20.370">
    <property type="entry name" value="Glycoside hydrolase/deacetylase"/>
    <property type="match status" value="1"/>
</dbReference>
<reference evidence="2 3" key="1">
    <citation type="submission" date="2023-07" db="EMBL/GenBank/DDBJ databases">
        <title>Genomic Encyclopedia of Type Strains, Phase IV (KMG-IV): sequencing the most valuable type-strain genomes for metagenomic binning, comparative biology and taxonomic classification.</title>
        <authorList>
            <person name="Goeker M."/>
        </authorList>
    </citation>
    <scope>NUCLEOTIDE SEQUENCE [LARGE SCALE GENOMIC DNA]</scope>
    <source>
        <strain evidence="2 3">DSM 9768</strain>
    </source>
</reference>
<dbReference type="InterPro" id="IPR050248">
    <property type="entry name" value="Polysacc_deacetylase_ArnD"/>
</dbReference>
<dbReference type="Pfam" id="PF01522">
    <property type="entry name" value="Polysacc_deac_1"/>
    <property type="match status" value="1"/>
</dbReference>
<sequence>MSLHHIKLLELLSVHRMAEKSFLKIKFSFGQEMELFWEIDQDTATHLMELTEYHGQSKYRLSFHSSWDPIKKQNTSIITRTFKDHSKKIYFSCSREYLNQLNAIKDIQQLSEYNDLSFLTKELPMDEQELQEQEVLKSKDRNGSYTWRVLTVVCLAIFLLGYSGYDYVNKTVSGEDFHVITGFTGKETVLSQKDFHSISRDLSIDPHLEHTLPYLELNELLTFSIPEGNVAITFDDGPSLYTKEITDILLEYQVGGTFFFVGSNVKKYPENVRYVHSNGYSIGSHSNNHINMKPLSNEDQENELLIANQTIQEITLEPVDLFRPPFGAYDERMLELMTQFNNKMVLWNIDPEDWRTHNPKDIYNHIRQSDVSGSIILLHETQAVVDALPKIIEYLQEEGLQMVNLR</sequence>
<dbReference type="SUPFAM" id="SSF88713">
    <property type="entry name" value="Glycoside hydrolase/deacetylase"/>
    <property type="match status" value="1"/>
</dbReference>
<proteinExistence type="predicted"/>